<feature type="domain" description="Kazal-like" evidence="6">
    <location>
        <begin position="25"/>
        <end position="82"/>
    </location>
</feature>
<keyword evidence="5" id="KW-0732">Signal</keyword>
<keyword evidence="3" id="KW-0646">Protease inhibitor</keyword>
<evidence type="ECO:0000256" key="3">
    <source>
        <dbReference type="ARBA" id="ARBA00022690"/>
    </source>
</evidence>
<gene>
    <name evidence="7" type="ORF">XNOV1_A021351</name>
</gene>
<organism evidence="7 8">
    <name type="scientific">Xyrichtys novacula</name>
    <name type="common">Pearly razorfish</name>
    <name type="synonym">Hemipteronotus novacula</name>
    <dbReference type="NCBI Taxonomy" id="13765"/>
    <lineage>
        <taxon>Eukaryota</taxon>
        <taxon>Metazoa</taxon>
        <taxon>Chordata</taxon>
        <taxon>Craniata</taxon>
        <taxon>Vertebrata</taxon>
        <taxon>Euteleostomi</taxon>
        <taxon>Actinopterygii</taxon>
        <taxon>Neopterygii</taxon>
        <taxon>Teleostei</taxon>
        <taxon>Neoteleostei</taxon>
        <taxon>Acanthomorphata</taxon>
        <taxon>Eupercaria</taxon>
        <taxon>Labriformes</taxon>
        <taxon>Labridae</taxon>
        <taxon>Xyrichtys</taxon>
    </lineage>
</organism>
<dbReference type="SUPFAM" id="SSF100895">
    <property type="entry name" value="Kazal-type serine protease inhibitors"/>
    <property type="match status" value="1"/>
</dbReference>
<accession>A0AAV1EVE8</accession>
<name>A0AAV1EVE8_XYRNO</name>
<keyword evidence="8" id="KW-1185">Reference proteome</keyword>
<sequence length="85" mass="9038">MNGQVILLGLLFISLAIGAQGMCGEARAPKCRMVGGKPFCPEEFVAVCGSDGVTYQNECALCFKNNRDNSDVTIIHDGECKVPAD</sequence>
<dbReference type="SMART" id="SM00280">
    <property type="entry name" value="KAZAL"/>
    <property type="match status" value="1"/>
</dbReference>
<evidence type="ECO:0000256" key="2">
    <source>
        <dbReference type="ARBA" id="ARBA00022525"/>
    </source>
</evidence>
<dbReference type="InterPro" id="IPR036058">
    <property type="entry name" value="Kazal_dom_sf"/>
</dbReference>
<dbReference type="GO" id="GO:0030414">
    <property type="term" value="F:peptidase inhibitor activity"/>
    <property type="evidence" value="ECO:0007669"/>
    <property type="project" value="UniProtKB-KW"/>
</dbReference>
<dbReference type="GO" id="GO:0005576">
    <property type="term" value="C:extracellular region"/>
    <property type="evidence" value="ECO:0007669"/>
    <property type="project" value="UniProtKB-SubCell"/>
</dbReference>
<comment type="subcellular location">
    <subcellularLocation>
        <location evidence="1">Secreted</location>
    </subcellularLocation>
</comment>
<evidence type="ECO:0000256" key="1">
    <source>
        <dbReference type="ARBA" id="ARBA00004613"/>
    </source>
</evidence>
<evidence type="ECO:0000256" key="4">
    <source>
        <dbReference type="ARBA" id="ARBA00023157"/>
    </source>
</evidence>
<dbReference type="Gene3D" id="3.30.60.30">
    <property type="match status" value="1"/>
</dbReference>
<dbReference type="PANTHER" id="PTHR21312:SF28">
    <property type="entry name" value="OVOINHIBITOR-RELATED"/>
    <property type="match status" value="1"/>
</dbReference>
<dbReference type="AlphaFoldDB" id="A0AAV1EVE8"/>
<feature type="chain" id="PRO_5043583961" evidence="5">
    <location>
        <begin position="22"/>
        <end position="85"/>
    </location>
</feature>
<dbReference type="Proteomes" id="UP001178508">
    <property type="component" value="Chromosome 3"/>
</dbReference>
<evidence type="ECO:0000313" key="7">
    <source>
        <dbReference type="EMBL" id="CAJ1052729.1"/>
    </source>
</evidence>
<dbReference type="Pfam" id="PF00050">
    <property type="entry name" value="Kazal_1"/>
    <property type="match status" value="1"/>
</dbReference>
<evidence type="ECO:0000313" key="8">
    <source>
        <dbReference type="Proteomes" id="UP001178508"/>
    </source>
</evidence>
<reference evidence="7" key="1">
    <citation type="submission" date="2023-08" db="EMBL/GenBank/DDBJ databases">
        <authorList>
            <person name="Alioto T."/>
            <person name="Alioto T."/>
            <person name="Gomez Garrido J."/>
        </authorList>
    </citation>
    <scope>NUCLEOTIDE SEQUENCE</scope>
</reference>
<keyword evidence="4" id="KW-1015">Disulfide bond</keyword>
<dbReference type="EMBL" id="OY660866">
    <property type="protein sequence ID" value="CAJ1052729.1"/>
    <property type="molecule type" value="Genomic_DNA"/>
</dbReference>
<keyword evidence="2" id="KW-0964">Secreted</keyword>
<feature type="signal peptide" evidence="5">
    <location>
        <begin position="1"/>
        <end position="21"/>
    </location>
</feature>
<dbReference type="PANTHER" id="PTHR21312">
    <property type="entry name" value="SERINE PROTEASE INHIBITOR"/>
    <property type="match status" value="1"/>
</dbReference>
<proteinExistence type="predicted"/>
<protein>
    <submittedName>
        <fullName evidence="7">Serine peptidase inhibitor, Kazal type 4</fullName>
    </submittedName>
</protein>
<evidence type="ECO:0000259" key="6">
    <source>
        <dbReference type="PROSITE" id="PS51465"/>
    </source>
</evidence>
<dbReference type="PROSITE" id="PS00282">
    <property type="entry name" value="KAZAL_1"/>
    <property type="match status" value="1"/>
</dbReference>
<evidence type="ECO:0000256" key="5">
    <source>
        <dbReference type="SAM" id="SignalP"/>
    </source>
</evidence>
<dbReference type="PROSITE" id="PS51465">
    <property type="entry name" value="KAZAL_2"/>
    <property type="match status" value="1"/>
</dbReference>
<dbReference type="InterPro" id="IPR002350">
    <property type="entry name" value="Kazal_dom"/>
</dbReference>